<evidence type="ECO:0000256" key="4">
    <source>
        <dbReference type="PROSITE-ProRule" id="PRU00335"/>
    </source>
</evidence>
<dbReference type="PANTHER" id="PTHR47506:SF10">
    <property type="entry name" value="TRANSCRIPTIONAL REGULATORY PROTEIN"/>
    <property type="match status" value="1"/>
</dbReference>
<dbReference type="OrthoDB" id="270177at2"/>
<dbReference type="SUPFAM" id="SSF48498">
    <property type="entry name" value="Tetracyclin repressor-like, C-terminal domain"/>
    <property type="match status" value="1"/>
</dbReference>
<keyword evidence="3" id="KW-0804">Transcription</keyword>
<dbReference type="SUPFAM" id="SSF46689">
    <property type="entry name" value="Homeodomain-like"/>
    <property type="match status" value="1"/>
</dbReference>
<reference evidence="6 7" key="1">
    <citation type="journal article" date="2010" name="Int. J. Syst. Evol. Microbiol.">
        <title>Thiohalobacter thiocyanaticus gen. nov., sp. nov., a moderately halophilic, sulfur-oxidizing gammaproteobacterium from hypersaline lakes, that utilizes thiocyanate.</title>
        <authorList>
            <person name="Sorokin D.Y."/>
            <person name="Kovaleva O.L."/>
            <person name="Tourova T.P."/>
            <person name="Muyzer G."/>
        </authorList>
    </citation>
    <scope>NUCLEOTIDE SEQUENCE [LARGE SCALE GENOMIC DNA]</scope>
    <source>
        <strain evidence="6 7">Hrh1</strain>
    </source>
</reference>
<evidence type="ECO:0000256" key="1">
    <source>
        <dbReference type="ARBA" id="ARBA00023015"/>
    </source>
</evidence>
<dbReference type="EMBL" id="QZMU01000001">
    <property type="protein sequence ID" value="RRQ20880.1"/>
    <property type="molecule type" value="Genomic_DNA"/>
</dbReference>
<dbReference type="Gene3D" id="1.10.10.60">
    <property type="entry name" value="Homeodomain-like"/>
    <property type="match status" value="1"/>
</dbReference>
<proteinExistence type="predicted"/>
<dbReference type="GO" id="GO:0003677">
    <property type="term" value="F:DNA binding"/>
    <property type="evidence" value="ECO:0007669"/>
    <property type="project" value="UniProtKB-UniRule"/>
</dbReference>
<dbReference type="InterPro" id="IPR036271">
    <property type="entry name" value="Tet_transcr_reg_TetR-rel_C_sf"/>
</dbReference>
<dbReference type="InterPro" id="IPR001647">
    <property type="entry name" value="HTH_TetR"/>
</dbReference>
<keyword evidence="7" id="KW-1185">Reference proteome</keyword>
<name>A0A426QGM4_9GAMM</name>
<dbReference type="PANTHER" id="PTHR47506">
    <property type="entry name" value="TRANSCRIPTIONAL REGULATORY PROTEIN"/>
    <property type="match status" value="1"/>
</dbReference>
<evidence type="ECO:0000259" key="5">
    <source>
        <dbReference type="PROSITE" id="PS50977"/>
    </source>
</evidence>
<comment type="caution">
    <text evidence="6">The sequence shown here is derived from an EMBL/GenBank/DDBJ whole genome shotgun (WGS) entry which is preliminary data.</text>
</comment>
<feature type="domain" description="HTH tetR-type" evidence="5">
    <location>
        <begin position="8"/>
        <end position="68"/>
    </location>
</feature>
<keyword evidence="1" id="KW-0805">Transcription regulation</keyword>
<sequence length="195" mass="21193">MPAGRPLEFDPDTALEAAMQLFWRQGYEATSLQELLDEMRLSKSSFYQAFGSKHALFGRCIDRYRDSLASGMQQQLEAAPRAWDFIAGILNSVAGETQGEDARRGCLVMNTASEFGQSDAEVAARVKAGAARFRKVFLQAVKRAQAEGDIPTERDPGLLADYLVTNMSGLRTLTKAGASAAAIRRIAGVTLSALR</sequence>
<gene>
    <name evidence="6" type="ORF">D6C00_02130</name>
</gene>
<dbReference type="Proteomes" id="UP000287798">
    <property type="component" value="Unassembled WGS sequence"/>
</dbReference>
<dbReference type="Pfam" id="PF00440">
    <property type="entry name" value="TetR_N"/>
    <property type="match status" value="1"/>
</dbReference>
<organism evidence="6 7">
    <name type="scientific">Thiohalobacter thiocyanaticus</name>
    <dbReference type="NCBI Taxonomy" id="585455"/>
    <lineage>
        <taxon>Bacteria</taxon>
        <taxon>Pseudomonadati</taxon>
        <taxon>Pseudomonadota</taxon>
        <taxon>Gammaproteobacteria</taxon>
        <taxon>Thiohalobacterales</taxon>
        <taxon>Thiohalobacteraceae</taxon>
        <taxon>Thiohalobacter</taxon>
    </lineage>
</organism>
<dbReference type="AlphaFoldDB" id="A0A426QGM4"/>
<evidence type="ECO:0000256" key="2">
    <source>
        <dbReference type="ARBA" id="ARBA00023125"/>
    </source>
</evidence>
<dbReference type="RefSeq" id="WP_125180094.1">
    <property type="nucleotide sequence ID" value="NZ_QZMU01000001.1"/>
</dbReference>
<dbReference type="Pfam" id="PF16925">
    <property type="entry name" value="TetR_C_13"/>
    <property type="match status" value="1"/>
</dbReference>
<evidence type="ECO:0000313" key="6">
    <source>
        <dbReference type="EMBL" id="RRQ20880.1"/>
    </source>
</evidence>
<feature type="DNA-binding region" description="H-T-H motif" evidence="4">
    <location>
        <begin position="31"/>
        <end position="50"/>
    </location>
</feature>
<protein>
    <submittedName>
        <fullName evidence="6">TetR/AcrR family transcriptional regulator</fullName>
    </submittedName>
</protein>
<evidence type="ECO:0000256" key="3">
    <source>
        <dbReference type="ARBA" id="ARBA00023163"/>
    </source>
</evidence>
<dbReference type="InterPro" id="IPR011075">
    <property type="entry name" value="TetR_C"/>
</dbReference>
<dbReference type="Gene3D" id="1.10.357.10">
    <property type="entry name" value="Tetracycline Repressor, domain 2"/>
    <property type="match status" value="1"/>
</dbReference>
<keyword evidence="2 4" id="KW-0238">DNA-binding</keyword>
<dbReference type="InterPro" id="IPR009057">
    <property type="entry name" value="Homeodomain-like_sf"/>
</dbReference>
<dbReference type="PROSITE" id="PS50977">
    <property type="entry name" value="HTH_TETR_2"/>
    <property type="match status" value="1"/>
</dbReference>
<evidence type="ECO:0000313" key="7">
    <source>
        <dbReference type="Proteomes" id="UP000287798"/>
    </source>
</evidence>
<accession>A0A426QGM4</accession>